<organism evidence="2 3">
    <name type="scientific">Colocasia esculenta</name>
    <name type="common">Wild taro</name>
    <name type="synonym">Arum esculentum</name>
    <dbReference type="NCBI Taxonomy" id="4460"/>
    <lineage>
        <taxon>Eukaryota</taxon>
        <taxon>Viridiplantae</taxon>
        <taxon>Streptophyta</taxon>
        <taxon>Embryophyta</taxon>
        <taxon>Tracheophyta</taxon>
        <taxon>Spermatophyta</taxon>
        <taxon>Magnoliopsida</taxon>
        <taxon>Liliopsida</taxon>
        <taxon>Araceae</taxon>
        <taxon>Aroideae</taxon>
        <taxon>Colocasieae</taxon>
        <taxon>Colocasia</taxon>
    </lineage>
</organism>
<gene>
    <name evidence="2" type="ORF">Taro_006255</name>
</gene>
<feature type="non-terminal residue" evidence="2">
    <location>
        <position position="1"/>
    </location>
</feature>
<proteinExistence type="predicted"/>
<dbReference type="AlphaFoldDB" id="A0A843TS88"/>
<dbReference type="EMBL" id="NMUH01000183">
    <property type="protein sequence ID" value="MQL73925.1"/>
    <property type="molecule type" value="Genomic_DNA"/>
</dbReference>
<name>A0A843TS88_COLES</name>
<sequence>PWLREVDVVVRRPVRTSRDVRSGQSSRPRHHRVLYFPHRRLWIMKCSCKVWCRPCRRKPTPRLHSRLSWRLRKVLEVRKQRPQDQGLSETSARSPARSASRSSGSGSSASYGKTKKALSPSSSLVGDRTSLEETVESDSERGE</sequence>
<dbReference type="Proteomes" id="UP000652761">
    <property type="component" value="Unassembled WGS sequence"/>
</dbReference>
<protein>
    <submittedName>
        <fullName evidence="2">Uncharacterized protein</fullName>
    </submittedName>
</protein>
<accession>A0A843TS88</accession>
<evidence type="ECO:0000313" key="2">
    <source>
        <dbReference type="EMBL" id="MQL73925.1"/>
    </source>
</evidence>
<feature type="compositionally biased region" description="Low complexity" evidence="1">
    <location>
        <begin position="91"/>
        <end position="110"/>
    </location>
</feature>
<evidence type="ECO:0000256" key="1">
    <source>
        <dbReference type="SAM" id="MobiDB-lite"/>
    </source>
</evidence>
<evidence type="ECO:0000313" key="3">
    <source>
        <dbReference type="Proteomes" id="UP000652761"/>
    </source>
</evidence>
<feature type="region of interest" description="Disordered" evidence="1">
    <location>
        <begin position="77"/>
        <end position="143"/>
    </location>
</feature>
<reference evidence="2" key="1">
    <citation type="submission" date="2017-07" db="EMBL/GenBank/DDBJ databases">
        <title>Taro Niue Genome Assembly and Annotation.</title>
        <authorList>
            <person name="Atibalentja N."/>
            <person name="Keating K."/>
            <person name="Fields C.J."/>
        </authorList>
    </citation>
    <scope>NUCLEOTIDE SEQUENCE</scope>
    <source>
        <strain evidence="2">Niue_2</strain>
        <tissue evidence="2">Leaf</tissue>
    </source>
</reference>
<comment type="caution">
    <text evidence="2">The sequence shown here is derived from an EMBL/GenBank/DDBJ whole genome shotgun (WGS) entry which is preliminary data.</text>
</comment>
<keyword evidence="3" id="KW-1185">Reference proteome</keyword>